<sequence>MVRLAAIIATVWLVSTTVVQAGCRLALVLALDVSSSVDAAEYDLQRLGLAAALDAPEVRHAILQGASGDVALAVYEWSGFFQQKLHLDWTLLRSDADIDRAVLAIASMTRSHDNFPTSIGQALGYGATVLKRAPVCDRRVIDMSGDGINNHGYGPASAYRNFPLQDVTVNGLVILSQRAGVVEYYRDEVLKGPNAFLVIANGFDDFRESMTRKLYREINDIILGEVAGAETGRDG</sequence>
<dbReference type="AlphaFoldDB" id="A0A1Y5T103"/>
<gene>
    <name evidence="1" type="ORF">PEL8287_02814</name>
</gene>
<evidence type="ECO:0000313" key="2">
    <source>
        <dbReference type="Proteomes" id="UP000193827"/>
    </source>
</evidence>
<evidence type="ECO:0000313" key="1">
    <source>
        <dbReference type="EMBL" id="SLN52903.1"/>
    </source>
</evidence>
<dbReference type="EMBL" id="FWFL01000007">
    <property type="protein sequence ID" value="SLN52903.1"/>
    <property type="molecule type" value="Genomic_DNA"/>
</dbReference>
<dbReference type="SUPFAM" id="SSF53300">
    <property type="entry name" value="vWA-like"/>
    <property type="match status" value="1"/>
</dbReference>
<dbReference type="Gene3D" id="3.40.50.410">
    <property type="entry name" value="von Willebrand factor, type A domain"/>
    <property type="match status" value="1"/>
</dbReference>
<dbReference type="InterPro" id="IPR010607">
    <property type="entry name" value="DUF1194"/>
</dbReference>
<dbReference type="InterPro" id="IPR036465">
    <property type="entry name" value="vWFA_dom_sf"/>
</dbReference>
<keyword evidence="2" id="KW-1185">Reference proteome</keyword>
<evidence type="ECO:0008006" key="3">
    <source>
        <dbReference type="Google" id="ProtNLM"/>
    </source>
</evidence>
<name>A0A1Y5T103_9RHOB</name>
<protein>
    <recommendedName>
        <fullName evidence="3">VWFA domain-containing protein</fullName>
    </recommendedName>
</protein>
<proteinExistence type="predicted"/>
<organism evidence="1 2">
    <name type="scientific">Roseovarius litorisediminis</name>
    <dbReference type="NCBI Taxonomy" id="1312363"/>
    <lineage>
        <taxon>Bacteria</taxon>
        <taxon>Pseudomonadati</taxon>
        <taxon>Pseudomonadota</taxon>
        <taxon>Alphaproteobacteria</taxon>
        <taxon>Rhodobacterales</taxon>
        <taxon>Roseobacteraceae</taxon>
        <taxon>Roseovarius</taxon>
    </lineage>
</organism>
<dbReference type="Proteomes" id="UP000193827">
    <property type="component" value="Unassembled WGS sequence"/>
</dbReference>
<reference evidence="1 2" key="1">
    <citation type="submission" date="2017-03" db="EMBL/GenBank/DDBJ databases">
        <authorList>
            <person name="Afonso C.L."/>
            <person name="Miller P.J."/>
            <person name="Scott M.A."/>
            <person name="Spackman E."/>
            <person name="Goraichik I."/>
            <person name="Dimitrov K.M."/>
            <person name="Suarez D.L."/>
            <person name="Swayne D.E."/>
        </authorList>
    </citation>
    <scope>NUCLEOTIDE SEQUENCE [LARGE SCALE GENOMIC DNA]</scope>
    <source>
        <strain evidence="1 2">CECT 8287</strain>
    </source>
</reference>
<dbReference type="Pfam" id="PF06707">
    <property type="entry name" value="DUF1194"/>
    <property type="match status" value="1"/>
</dbReference>
<accession>A0A1Y5T103</accession>